<name>A0A401IIK3_APHSA</name>
<dbReference type="EMBL" id="BDQK01000013">
    <property type="protein sequence ID" value="GBF81142.1"/>
    <property type="molecule type" value="Genomic_DNA"/>
</dbReference>
<evidence type="ECO:0000313" key="3">
    <source>
        <dbReference type="Proteomes" id="UP000287247"/>
    </source>
</evidence>
<protein>
    <submittedName>
        <fullName evidence="2">Uncharacterized protein</fullName>
    </submittedName>
</protein>
<keyword evidence="3" id="KW-1185">Reference proteome</keyword>
<feature type="coiled-coil region" evidence="1">
    <location>
        <begin position="31"/>
        <end position="100"/>
    </location>
</feature>
<evidence type="ECO:0000256" key="1">
    <source>
        <dbReference type="SAM" id="Coils"/>
    </source>
</evidence>
<dbReference type="AlphaFoldDB" id="A0A401IIK3"/>
<sequence>MAEPTYEARMSQMEKLLETSIKLIHGHSIAIDEIREQNRQNVESIARLTQQMGNLTEMFQESVIFIRDIQAEILDIKTEIRDIQTEVRGLQIENRRIIERIFDENED</sequence>
<dbReference type="RefSeq" id="WP_124977280.1">
    <property type="nucleotide sequence ID" value="NZ_BDQK01000013.1"/>
</dbReference>
<gene>
    <name evidence="2" type="ORF">AsFPU1_2554</name>
</gene>
<organism evidence="2 3">
    <name type="scientific">Aphanothece sacrum FPU1</name>
    <dbReference type="NCBI Taxonomy" id="1920663"/>
    <lineage>
        <taxon>Bacteria</taxon>
        <taxon>Bacillati</taxon>
        <taxon>Cyanobacteriota</taxon>
        <taxon>Cyanophyceae</taxon>
        <taxon>Oscillatoriophycideae</taxon>
        <taxon>Chroococcales</taxon>
        <taxon>Aphanothecaceae</taxon>
        <taxon>Aphanothece</taxon>
    </lineage>
</organism>
<keyword evidence="1" id="KW-0175">Coiled coil</keyword>
<accession>A0A401IIK3</accession>
<reference evidence="3" key="1">
    <citation type="submission" date="2017-05" db="EMBL/GenBank/DDBJ databases">
        <title>Physiological properties and genetic analysis related to exopolysaccharide production of fresh-water unicellular cyanobacterium Aphanothece sacrum, Suizenji Nori, that has been cultured as a food source in Japan.</title>
        <authorList>
            <person name="Kanesaki Y."/>
            <person name="Yoshikawa S."/>
            <person name="Ohki K."/>
        </authorList>
    </citation>
    <scope>NUCLEOTIDE SEQUENCE [LARGE SCALE GENOMIC DNA]</scope>
    <source>
        <strain evidence="3">FPU1</strain>
    </source>
</reference>
<dbReference type="OrthoDB" id="517496at2"/>
<comment type="caution">
    <text evidence="2">The sequence shown here is derived from an EMBL/GenBank/DDBJ whole genome shotgun (WGS) entry which is preliminary data.</text>
</comment>
<dbReference type="Proteomes" id="UP000287247">
    <property type="component" value="Unassembled WGS sequence"/>
</dbReference>
<proteinExistence type="predicted"/>
<evidence type="ECO:0000313" key="2">
    <source>
        <dbReference type="EMBL" id="GBF81142.1"/>
    </source>
</evidence>